<accession>A0A484NA60</accession>
<sequence>MSISHLCVSIAYIYQEVQRCDYVVSGTGFLTRTMYKFCCLNLDLILVLEYDRNGFSKNHIIYRTSMNIWLTLLA</sequence>
<dbReference type="Proteomes" id="UP000595140">
    <property type="component" value="Unassembled WGS sequence"/>
</dbReference>
<keyword evidence="2" id="KW-1185">Reference proteome</keyword>
<evidence type="ECO:0000313" key="1">
    <source>
        <dbReference type="EMBL" id="VFQ97386.1"/>
    </source>
</evidence>
<reference evidence="1 2" key="1">
    <citation type="submission" date="2018-04" db="EMBL/GenBank/DDBJ databases">
        <authorList>
            <person name="Vogel A."/>
        </authorList>
    </citation>
    <scope>NUCLEOTIDE SEQUENCE [LARGE SCALE GENOMIC DNA]</scope>
</reference>
<dbReference type="EMBL" id="OOIL02006544">
    <property type="protein sequence ID" value="VFQ97386.1"/>
    <property type="molecule type" value="Genomic_DNA"/>
</dbReference>
<evidence type="ECO:0000313" key="2">
    <source>
        <dbReference type="Proteomes" id="UP000595140"/>
    </source>
</evidence>
<protein>
    <submittedName>
        <fullName evidence="1">Uncharacterized protein</fullName>
    </submittedName>
</protein>
<name>A0A484NA60_9ASTE</name>
<organism evidence="1 2">
    <name type="scientific">Cuscuta campestris</name>
    <dbReference type="NCBI Taxonomy" id="132261"/>
    <lineage>
        <taxon>Eukaryota</taxon>
        <taxon>Viridiplantae</taxon>
        <taxon>Streptophyta</taxon>
        <taxon>Embryophyta</taxon>
        <taxon>Tracheophyta</taxon>
        <taxon>Spermatophyta</taxon>
        <taxon>Magnoliopsida</taxon>
        <taxon>eudicotyledons</taxon>
        <taxon>Gunneridae</taxon>
        <taxon>Pentapetalae</taxon>
        <taxon>asterids</taxon>
        <taxon>lamiids</taxon>
        <taxon>Solanales</taxon>
        <taxon>Convolvulaceae</taxon>
        <taxon>Cuscuteae</taxon>
        <taxon>Cuscuta</taxon>
        <taxon>Cuscuta subgen. Grammica</taxon>
        <taxon>Cuscuta sect. Cleistogrammica</taxon>
    </lineage>
</organism>
<dbReference type="AlphaFoldDB" id="A0A484NA60"/>
<proteinExistence type="predicted"/>
<gene>
    <name evidence="1" type="ORF">CCAM_LOCUS39162</name>
</gene>